<protein>
    <submittedName>
        <fullName evidence="4">SMP-30/gluconolactonase/LRE family protein</fullName>
    </submittedName>
</protein>
<dbReference type="RefSeq" id="WP_416343208.1">
    <property type="nucleotide sequence ID" value="NZ_JALQCY010000002.1"/>
</dbReference>
<dbReference type="SUPFAM" id="SSF63829">
    <property type="entry name" value="Calcium-dependent phosphotriesterase"/>
    <property type="match status" value="1"/>
</dbReference>
<reference evidence="4 5" key="1">
    <citation type="submission" date="2022-02" db="EMBL/GenBank/DDBJ databases">
        <title>The car tank lid bacteriome: a reservoir of bacteria with potential in bioremediation of fuel.</title>
        <authorList>
            <person name="Vidal-Verdu A."/>
            <person name="Gomez-Martinez D."/>
            <person name="Latorre-Perez A."/>
            <person name="Pereto J."/>
            <person name="Porcar M."/>
        </authorList>
    </citation>
    <scope>NUCLEOTIDE SEQUENCE [LARGE SCALE GENOMIC DNA]</scope>
    <source>
        <strain evidence="4 5">4D.3</strain>
    </source>
</reference>
<dbReference type="PANTHER" id="PTHR47572">
    <property type="entry name" value="LIPOPROTEIN-RELATED"/>
    <property type="match status" value="1"/>
</dbReference>
<evidence type="ECO:0000259" key="3">
    <source>
        <dbReference type="Pfam" id="PF08450"/>
    </source>
</evidence>
<comment type="similarity">
    <text evidence="1">Belongs to the SMP-30/CGR1 family.</text>
</comment>
<accession>A0ABT0J1L2</accession>
<evidence type="ECO:0000256" key="1">
    <source>
        <dbReference type="ARBA" id="ARBA00008853"/>
    </source>
</evidence>
<name>A0ABT0J1L2_9MICO</name>
<dbReference type="PANTHER" id="PTHR47572:SF4">
    <property type="entry name" value="LACTONASE DRP35"/>
    <property type="match status" value="1"/>
</dbReference>
<keyword evidence="5" id="KW-1185">Reference proteome</keyword>
<comment type="caution">
    <text evidence="4">The sequence shown here is derived from an EMBL/GenBank/DDBJ whole genome shotgun (WGS) entry which is preliminary data.</text>
</comment>
<organism evidence="4 5">
    <name type="scientific">Isoptericola peretonis</name>
    <dbReference type="NCBI Taxonomy" id="2918523"/>
    <lineage>
        <taxon>Bacteria</taxon>
        <taxon>Bacillati</taxon>
        <taxon>Actinomycetota</taxon>
        <taxon>Actinomycetes</taxon>
        <taxon>Micrococcales</taxon>
        <taxon>Promicromonosporaceae</taxon>
        <taxon>Isoptericola</taxon>
    </lineage>
</organism>
<dbReference type="PRINTS" id="PR01790">
    <property type="entry name" value="SMP30FAMILY"/>
</dbReference>
<dbReference type="InterPro" id="IPR005511">
    <property type="entry name" value="SMP-30"/>
</dbReference>
<dbReference type="InterPro" id="IPR051262">
    <property type="entry name" value="SMP-30/CGR1_Lactonase"/>
</dbReference>
<evidence type="ECO:0000313" key="5">
    <source>
        <dbReference type="Proteomes" id="UP001651050"/>
    </source>
</evidence>
<dbReference type="InterPro" id="IPR011042">
    <property type="entry name" value="6-blade_b-propeller_TolB-like"/>
</dbReference>
<evidence type="ECO:0000256" key="2">
    <source>
        <dbReference type="ARBA" id="ARBA00022801"/>
    </source>
</evidence>
<dbReference type="EMBL" id="JALQCY010000002">
    <property type="protein sequence ID" value="MCK9793356.1"/>
    <property type="molecule type" value="Genomic_DNA"/>
</dbReference>
<evidence type="ECO:0000313" key="4">
    <source>
        <dbReference type="EMBL" id="MCK9793356.1"/>
    </source>
</evidence>
<sequence>MTDDVPALYERLDARFGAVNGDSRLERLWTGGRWTEGPLYVPAGRYLLFSDIPNDRVLRWDETDGSVSVFESPAGYANGRTIDRQGRVVTCQQGGRRVVRTEHDGSLTVLADRWEDRRLNSPNDVVVGPDDAVWFTDPPYGITSDYEGERAHQEIDGCHVYRVVPRSGLVTAVATDFERPNGLAFSADGRHLYVADTHRRHVRVFDVEDGLLTGGAVFAELDDRPDGIRLDTAGRVWVAAGAAVSVVDPDGTLLGRIHLPEEVSNLAFGGRKRNRLFVTASTSVYSVLLTVNGVPLG</sequence>
<dbReference type="Proteomes" id="UP001651050">
    <property type="component" value="Unassembled WGS sequence"/>
</dbReference>
<dbReference type="Gene3D" id="2.120.10.30">
    <property type="entry name" value="TolB, C-terminal domain"/>
    <property type="match status" value="1"/>
</dbReference>
<keyword evidence="2" id="KW-0378">Hydrolase</keyword>
<dbReference type="Pfam" id="PF08450">
    <property type="entry name" value="SGL"/>
    <property type="match status" value="1"/>
</dbReference>
<proteinExistence type="inferred from homology"/>
<dbReference type="InterPro" id="IPR013658">
    <property type="entry name" value="SGL"/>
</dbReference>
<feature type="domain" description="SMP-30/Gluconolactonase/LRE-like region" evidence="3">
    <location>
        <begin position="34"/>
        <end position="281"/>
    </location>
</feature>
<gene>
    <name evidence="4" type="ORF">M1843_06310</name>
</gene>